<feature type="chain" id="PRO_5021700682" evidence="2">
    <location>
        <begin position="30"/>
        <end position="821"/>
    </location>
</feature>
<dbReference type="OrthoDB" id="9764953at2"/>
<evidence type="ECO:0000259" key="3">
    <source>
        <dbReference type="Pfam" id="PF00326"/>
    </source>
</evidence>
<dbReference type="Gene3D" id="3.40.50.1820">
    <property type="entry name" value="alpha/beta hydrolase"/>
    <property type="match status" value="1"/>
</dbReference>
<evidence type="ECO:0000313" key="5">
    <source>
        <dbReference type="Proteomes" id="UP000320300"/>
    </source>
</evidence>
<proteinExistence type="predicted"/>
<organism evidence="4 5">
    <name type="scientific">Pedobacter westerhofensis</name>
    <dbReference type="NCBI Taxonomy" id="425512"/>
    <lineage>
        <taxon>Bacteria</taxon>
        <taxon>Pseudomonadati</taxon>
        <taxon>Bacteroidota</taxon>
        <taxon>Sphingobacteriia</taxon>
        <taxon>Sphingobacteriales</taxon>
        <taxon>Sphingobacteriaceae</taxon>
        <taxon>Pedobacter</taxon>
    </lineage>
</organism>
<dbReference type="GO" id="GO:0006508">
    <property type="term" value="P:proteolysis"/>
    <property type="evidence" value="ECO:0007669"/>
    <property type="project" value="InterPro"/>
</dbReference>
<dbReference type="InterPro" id="IPR001375">
    <property type="entry name" value="Peptidase_S9_cat"/>
</dbReference>
<reference evidence="4 5" key="1">
    <citation type="submission" date="2017-05" db="EMBL/GenBank/DDBJ databases">
        <authorList>
            <person name="Varghese N."/>
            <person name="Submissions S."/>
        </authorList>
    </citation>
    <scope>NUCLEOTIDE SEQUENCE [LARGE SCALE GENOMIC DNA]</scope>
    <source>
        <strain evidence="4 5">DSM 19036</strain>
    </source>
</reference>
<dbReference type="InterPro" id="IPR029058">
    <property type="entry name" value="AB_hydrolase_fold"/>
</dbReference>
<feature type="signal peptide" evidence="2">
    <location>
        <begin position="1"/>
        <end position="29"/>
    </location>
</feature>
<dbReference type="RefSeq" id="WP_142527970.1">
    <property type="nucleotide sequence ID" value="NZ_CBCSJO010000001.1"/>
</dbReference>
<feature type="domain" description="Peptidase S9 prolyl oligopeptidase catalytic" evidence="3">
    <location>
        <begin position="353"/>
        <end position="516"/>
    </location>
</feature>
<evidence type="ECO:0000256" key="1">
    <source>
        <dbReference type="ARBA" id="ARBA00022729"/>
    </source>
</evidence>
<dbReference type="GO" id="GO:0008236">
    <property type="term" value="F:serine-type peptidase activity"/>
    <property type="evidence" value="ECO:0007669"/>
    <property type="project" value="InterPro"/>
</dbReference>
<dbReference type="AlphaFoldDB" id="A0A521CWV1"/>
<gene>
    <name evidence="4" type="ORF">SAMN06265348_104271</name>
</gene>
<evidence type="ECO:0000313" key="4">
    <source>
        <dbReference type="EMBL" id="SMO63898.1"/>
    </source>
</evidence>
<keyword evidence="5" id="KW-1185">Reference proteome</keyword>
<dbReference type="SUPFAM" id="SSF53474">
    <property type="entry name" value="alpha/beta-Hydrolases"/>
    <property type="match status" value="2"/>
</dbReference>
<dbReference type="EMBL" id="FXTN01000004">
    <property type="protein sequence ID" value="SMO63898.1"/>
    <property type="molecule type" value="Genomic_DNA"/>
</dbReference>
<dbReference type="Proteomes" id="UP000320300">
    <property type="component" value="Unassembled WGS sequence"/>
</dbReference>
<name>A0A521CWV1_9SPHI</name>
<keyword evidence="1 2" id="KW-0732">Signal</keyword>
<dbReference type="PANTHER" id="PTHR43037">
    <property type="entry name" value="UNNAMED PRODUCT-RELATED"/>
    <property type="match status" value="1"/>
</dbReference>
<evidence type="ECO:0000256" key="2">
    <source>
        <dbReference type="SAM" id="SignalP"/>
    </source>
</evidence>
<sequence>MSLFSRYPISKLLLLISFCILSLSKNTFAQESYQFEKGLIVSNAYHYGREAIYTDQLAWLMYNGQLKTPAEGVEFAKDEKGQPRQWKVVTADARKRLGSRTSPNAYVYLTYTSGKDQSAVLNIQGNSALYVNGVLHTGDPYALNWLYIPVKLKKGLNEFYVRGQSITATLSFPAKPVFLNTEDATLPNVVTGKNNSSLLGAVVVINTSNVVLKNLSIQSKSASNMLSTAIPDVLPMTTRKVYFKFDGSAMSANSNYKLDLALLQAGKQTDTASVIIEAVAPASSYKNTFISKIDGSLQYYAVTPKSGLTKPGDALFFSVHGAGVEAIGQAKAYKPKDWGTVVTPTNRRPRGFNWEDWGRHDALEVLGQATALFKPDLQHIYLTGHSMGGHGTWFLGATYPDKWASIAPCSGYPTLKGYGSADGLIPESGSTAMENMLIRASNQSDVIKLAKNYKSLGVYVLHGDSDKVVSVNYARQMKKILADFHTDFSYYEYPGGEHWFGDQSVDWKPIYDFFKWHQLAADSSVNIIDFTTANPGVSAKYHWASIVQQEQPLQYSHILLSRNKKELSINGTTENISLLKLNLKEFAAGVTLRMSIDNSTVVYTTKTASDSIYLRSQNKSWRLGSMPAAHDKNPLRNGTFKEGFNQQMVFVYGTSGNTAENEWSLNKARYDAETWYYRGNGAVDMIADKAYQAKNFKGRNVVLYGNSVTNSAWKTLLSDCPVSADRNGIKAGKKSWTGDDLAVNFVWPIKGTIHNSVSVIAGTGMKGLNTAFANQYLAGGSGFPDIFVYRLSMLTEGTKGVEMAGFFNNQWQISPEAMIQQ</sequence>
<dbReference type="Pfam" id="PF00326">
    <property type="entry name" value="Peptidase_S9"/>
    <property type="match status" value="1"/>
</dbReference>
<dbReference type="PANTHER" id="PTHR43037:SF4">
    <property type="entry name" value="PEPTIDASE S9 PROLYL OLIGOPEPTIDASE CATALYTIC DOMAIN-CONTAINING PROTEIN"/>
    <property type="match status" value="1"/>
</dbReference>
<protein>
    <submittedName>
        <fullName evidence="4">Esterase PHB depolymerase</fullName>
    </submittedName>
</protein>
<accession>A0A521CWV1</accession>
<dbReference type="InterPro" id="IPR050955">
    <property type="entry name" value="Plant_Biomass_Hydrol_Est"/>
</dbReference>